<accession>A0A7D9HYT1</accession>
<keyword evidence="2" id="KW-1185">Reference proteome</keyword>
<dbReference type="OrthoDB" id="6747807at2759"/>
<evidence type="ECO:0000313" key="2">
    <source>
        <dbReference type="Proteomes" id="UP001152795"/>
    </source>
</evidence>
<dbReference type="Proteomes" id="UP001152795">
    <property type="component" value="Unassembled WGS sequence"/>
</dbReference>
<protein>
    <submittedName>
        <fullName evidence="1">Uncharacterized protein</fullName>
    </submittedName>
</protein>
<name>A0A7D9HYT1_PARCT</name>
<sequence length="119" mass="13861">MEDDQIMYAQKDRKHFLINFFKIATMFLPKVFFDSAPVIVPIVTNIINTSFKTCVFPSDWKFAEIFPILKEGDYEQASNNRQISLAFASFVESVREGFLKPINTLFNIKTKTGNKPKWR</sequence>
<comment type="caution">
    <text evidence="1">The sequence shown here is derived from an EMBL/GenBank/DDBJ whole genome shotgun (WGS) entry which is preliminary data.</text>
</comment>
<dbReference type="EMBL" id="CACRXK020002305">
    <property type="protein sequence ID" value="CAB3993667.1"/>
    <property type="molecule type" value="Genomic_DNA"/>
</dbReference>
<proteinExistence type="predicted"/>
<organism evidence="1 2">
    <name type="scientific">Paramuricea clavata</name>
    <name type="common">Red gorgonian</name>
    <name type="synonym">Violescent sea-whip</name>
    <dbReference type="NCBI Taxonomy" id="317549"/>
    <lineage>
        <taxon>Eukaryota</taxon>
        <taxon>Metazoa</taxon>
        <taxon>Cnidaria</taxon>
        <taxon>Anthozoa</taxon>
        <taxon>Octocorallia</taxon>
        <taxon>Malacalcyonacea</taxon>
        <taxon>Plexauridae</taxon>
        <taxon>Paramuricea</taxon>
    </lineage>
</organism>
<evidence type="ECO:0000313" key="1">
    <source>
        <dbReference type="EMBL" id="CAB3993667.1"/>
    </source>
</evidence>
<gene>
    <name evidence="1" type="ORF">PACLA_8A023293</name>
</gene>
<reference evidence="1" key="1">
    <citation type="submission" date="2020-04" db="EMBL/GenBank/DDBJ databases">
        <authorList>
            <person name="Alioto T."/>
            <person name="Alioto T."/>
            <person name="Gomez Garrido J."/>
        </authorList>
    </citation>
    <scope>NUCLEOTIDE SEQUENCE</scope>
    <source>
        <strain evidence="1">A484AB</strain>
    </source>
</reference>
<dbReference type="AlphaFoldDB" id="A0A7D9HYT1"/>